<evidence type="ECO:0000256" key="8">
    <source>
        <dbReference type="ARBA" id="ARBA00022692"/>
    </source>
</evidence>
<keyword evidence="10 19" id="KW-0072">Autophagy</keyword>
<evidence type="ECO:0000256" key="11">
    <source>
        <dbReference type="ARBA" id="ARBA00023034"/>
    </source>
</evidence>
<evidence type="ECO:0000256" key="13">
    <source>
        <dbReference type="ARBA" id="ARBA00023136"/>
    </source>
</evidence>
<comment type="catalytic activity">
    <reaction evidence="15">
        <text>a 1,2-diacyl-sn-glycero-3-phospho-L-serine(in) = a 1,2-diacyl-sn-glycero-3-phospho-L-serine(out)</text>
        <dbReference type="Rhea" id="RHEA:38663"/>
        <dbReference type="ChEBI" id="CHEBI:57262"/>
    </reaction>
</comment>
<comment type="caution">
    <text evidence="21">The sequence shown here is derived from an EMBL/GenBank/DDBJ whole genome shotgun (WGS) entry which is preliminary data.</text>
</comment>
<feature type="transmembrane region" description="Helical" evidence="19">
    <location>
        <begin position="621"/>
        <end position="639"/>
    </location>
</feature>
<reference evidence="21" key="1">
    <citation type="submission" date="2022-07" db="EMBL/GenBank/DDBJ databases">
        <title>Genome Sequence of Physisporinus lineatus.</title>
        <authorList>
            <person name="Buettner E."/>
        </authorList>
    </citation>
    <scope>NUCLEOTIDE SEQUENCE</scope>
    <source>
        <strain evidence="21">VT162</strain>
    </source>
</reference>
<dbReference type="GO" id="GO:0005789">
    <property type="term" value="C:endoplasmic reticulum membrane"/>
    <property type="evidence" value="ECO:0007669"/>
    <property type="project" value="UniProtKB-SubCell"/>
</dbReference>
<dbReference type="EMBL" id="JANAWD010000209">
    <property type="protein sequence ID" value="KAJ3483913.1"/>
    <property type="molecule type" value="Genomic_DNA"/>
</dbReference>
<comment type="similarity">
    <text evidence="5 19">Belongs to the ATG9 family.</text>
</comment>
<dbReference type="GO" id="GO:0030659">
    <property type="term" value="C:cytoplasmic vesicle membrane"/>
    <property type="evidence" value="ECO:0007669"/>
    <property type="project" value="UniProtKB-SubCell"/>
</dbReference>
<accession>A0AAD5V3N3</accession>
<evidence type="ECO:0000256" key="4">
    <source>
        <dbReference type="ARBA" id="ARBA00004653"/>
    </source>
</evidence>
<evidence type="ECO:0000256" key="12">
    <source>
        <dbReference type="ARBA" id="ARBA00023055"/>
    </source>
</evidence>
<dbReference type="GO" id="GO:0006869">
    <property type="term" value="P:lipid transport"/>
    <property type="evidence" value="ECO:0007669"/>
    <property type="project" value="UniProtKB-KW"/>
</dbReference>
<keyword evidence="14" id="KW-0968">Cytoplasmic vesicle</keyword>
<evidence type="ECO:0000256" key="1">
    <source>
        <dbReference type="ARBA" id="ARBA00004439"/>
    </source>
</evidence>
<keyword evidence="22" id="KW-1185">Reference proteome</keyword>
<feature type="compositionally biased region" description="Polar residues" evidence="20">
    <location>
        <begin position="159"/>
        <end position="177"/>
    </location>
</feature>
<keyword evidence="11" id="KW-0333">Golgi apparatus</keyword>
<protein>
    <recommendedName>
        <fullName evidence="6 19">Autophagy-related protein 9</fullName>
    </recommendedName>
</protein>
<evidence type="ECO:0000256" key="19">
    <source>
        <dbReference type="RuleBase" id="RU364027"/>
    </source>
</evidence>
<evidence type="ECO:0000256" key="17">
    <source>
        <dbReference type="ARBA" id="ARBA00024621"/>
    </source>
</evidence>
<dbReference type="GO" id="GO:0034045">
    <property type="term" value="C:phagophore assembly site membrane"/>
    <property type="evidence" value="ECO:0007669"/>
    <property type="project" value="UniProtKB-SubCell"/>
</dbReference>
<evidence type="ECO:0000256" key="5">
    <source>
        <dbReference type="ARBA" id="ARBA00006185"/>
    </source>
</evidence>
<dbReference type="Pfam" id="PF04109">
    <property type="entry name" value="ATG9"/>
    <property type="match status" value="2"/>
</dbReference>
<gene>
    <name evidence="21" type="ORF">NLI96_g5997</name>
</gene>
<comment type="catalytic activity">
    <reaction evidence="18">
        <text>a 1,2-diacyl-sn-glycero-3-phosphocholine(in) = a 1,2-diacyl-sn-glycero-3-phosphocholine(out)</text>
        <dbReference type="Rhea" id="RHEA:38571"/>
        <dbReference type="ChEBI" id="CHEBI:57643"/>
    </reaction>
</comment>
<dbReference type="Proteomes" id="UP001212997">
    <property type="component" value="Unassembled WGS sequence"/>
</dbReference>
<keyword evidence="13 19" id="KW-0472">Membrane</keyword>
<keyword evidence="8 19" id="KW-0812">Transmembrane</keyword>
<keyword evidence="12 19" id="KW-0445">Lipid transport</keyword>
<dbReference type="GO" id="GO:0034727">
    <property type="term" value="P:piecemeal microautophagy of the nucleus"/>
    <property type="evidence" value="ECO:0007669"/>
    <property type="project" value="TreeGrafter"/>
</dbReference>
<feature type="compositionally biased region" description="Polar residues" evidence="20">
    <location>
        <begin position="126"/>
        <end position="139"/>
    </location>
</feature>
<evidence type="ECO:0000256" key="20">
    <source>
        <dbReference type="SAM" id="MobiDB-lite"/>
    </source>
</evidence>
<evidence type="ECO:0000256" key="10">
    <source>
        <dbReference type="ARBA" id="ARBA00023006"/>
    </source>
</evidence>
<feature type="compositionally biased region" description="Basic and acidic residues" evidence="20">
    <location>
        <begin position="100"/>
        <end position="110"/>
    </location>
</feature>
<feature type="compositionally biased region" description="Basic and acidic residues" evidence="20">
    <location>
        <begin position="140"/>
        <end position="151"/>
    </location>
</feature>
<dbReference type="AlphaFoldDB" id="A0AAD5V3N3"/>
<evidence type="ECO:0000256" key="9">
    <source>
        <dbReference type="ARBA" id="ARBA00022989"/>
    </source>
</evidence>
<dbReference type="GO" id="GO:0000139">
    <property type="term" value="C:Golgi membrane"/>
    <property type="evidence" value="ECO:0007669"/>
    <property type="project" value="UniProtKB-SubCell"/>
</dbReference>
<dbReference type="GO" id="GO:0034497">
    <property type="term" value="P:protein localization to phagophore assembly site"/>
    <property type="evidence" value="ECO:0007669"/>
    <property type="project" value="TreeGrafter"/>
</dbReference>
<comment type="catalytic activity">
    <reaction evidence="17">
        <text>a 1,2-diacyl-sn-glycero-3-phospho-(1D-myo-inositol-3-phosphate)(in) = a 1,2-diacyl-sn-glycero-3-phospho-(1D-myo-inositol-3-phosphate)(out)</text>
        <dbReference type="Rhea" id="RHEA:67920"/>
        <dbReference type="ChEBI" id="CHEBI:58088"/>
    </reaction>
</comment>
<feature type="region of interest" description="Disordered" evidence="20">
    <location>
        <begin position="1"/>
        <end position="207"/>
    </location>
</feature>
<name>A0AAD5V3N3_9APHY</name>
<feature type="transmembrane region" description="Helical" evidence="19">
    <location>
        <begin position="587"/>
        <end position="609"/>
    </location>
</feature>
<evidence type="ECO:0000313" key="21">
    <source>
        <dbReference type="EMBL" id="KAJ3483913.1"/>
    </source>
</evidence>
<evidence type="ECO:0000256" key="2">
    <source>
        <dbReference type="ARBA" id="ARBA00004477"/>
    </source>
</evidence>
<proteinExistence type="inferred from homology"/>
<comment type="function">
    <text evidence="19">Phospholipid scramblase involved in autophagy. Cycles between the preautophagosomal structure/phagophore assembly site (PAS) and the cytoplasmic vesicle pool and supplies membrane for the growing autophagosome. Lipid scramblase activity plays a key role in preautophagosomal structure/phagophore assembly by distributing the phospholipids that arrive through ATG2 from the cytoplasmic to the luminal leaflet of the bilayer, thereby driving autophagosomal membrane expansion.</text>
</comment>
<keyword evidence="7 19" id="KW-0813">Transport</keyword>
<evidence type="ECO:0000256" key="3">
    <source>
        <dbReference type="ARBA" id="ARBA00004511"/>
    </source>
</evidence>
<dbReference type="PANTHER" id="PTHR13038:SF10">
    <property type="entry name" value="AUTOPHAGY-RELATED PROTEIN 9"/>
    <property type="match status" value="1"/>
</dbReference>
<feature type="transmembrane region" description="Helical" evidence="19">
    <location>
        <begin position="251"/>
        <end position="276"/>
    </location>
</feature>
<feature type="transmembrane region" description="Helical" evidence="19">
    <location>
        <begin position="296"/>
        <end position="320"/>
    </location>
</feature>
<dbReference type="PANTHER" id="PTHR13038">
    <property type="entry name" value="APG9 AUTOPHAGY 9"/>
    <property type="match status" value="1"/>
</dbReference>
<comment type="subcellular location">
    <subcellularLocation>
        <location evidence="1">Cytoplasmic vesicle membrane</location>
        <topology evidence="1">Multi-pass membrane protein</topology>
    </subcellularLocation>
    <subcellularLocation>
        <location evidence="2">Endoplasmic reticulum membrane</location>
        <topology evidence="2">Multi-pass membrane protein</topology>
    </subcellularLocation>
    <subcellularLocation>
        <location evidence="4">Golgi apparatus membrane</location>
        <topology evidence="4">Multi-pass membrane protein</topology>
    </subcellularLocation>
    <subcellularLocation>
        <location evidence="3 19">Preautophagosomal structure membrane</location>
        <topology evidence="3 19">Multi-pass membrane protein</topology>
    </subcellularLocation>
</comment>
<evidence type="ECO:0000313" key="22">
    <source>
        <dbReference type="Proteomes" id="UP001212997"/>
    </source>
</evidence>
<evidence type="ECO:0000256" key="18">
    <source>
        <dbReference type="ARBA" id="ARBA00024631"/>
    </source>
</evidence>
<sequence>MSSSTRSLHGSQSIFPGASSSRPFLNMLNPMGRNYRGYMQANQSVLEEEDEEEDREEIDLEAGGHATRSVSRQSTNSKGKKSRVSWRGDSSEMNVLRPNIRQEDQKHEHESSDDEPPQNFMIETPVSGSGTHKSGTDGSSADKGKARDNRRQPLYSMARKQTTTPAPVLPTSSNNVSIPPRPSELDVDDKRQPDSPSQPMTEHRPKQMRGLDDYERALWNWVNVYNLDAFLQEAYYYYEGKGIFSIALSRGLNLLTVGFVIGFSTFLLGCVDYSKIRHDRATRLSEVVVPRCVSRFSGFTSLFFLLFTTFFAWQIISYVLSIMRLMDMYRFYTHLLRIPDVRPPFLFVAAYPGLTHPYPQADIQTISWPEVVRRIGAIREDNPLTAISSQNHTSHSITAKLDAHDIANRIMRQENYLIALFNKELLDLRVPIPHGMTRFGIAYKGGDEGKGRVLTRALEWNLRFCLMEYLFDASGRVRKVFLKKKNRAVLIDGLRRRFIFMGILNAIFAPFIVLYLIMYSFFRYFDEYHKNPSNMSGRRYTPFAQWKFREFNELPHLFRRRLNESYPLASMYIGQFPNENVTLLVRFVAFIAGSFAAVLLLASVVDPDLFVHFEVTPHRTVLFYITLFGSILAVARGMIPEENRVFDPELLMTEVIQYTHYMPDEWKDQLHSKKVHEEFGELFAMKVVTFAQELLSVILTPFVLWYSLPTCAPAIVDFFREFSVHVDGLGYVCSFAVFDFQRHGNVKFGAPTSTNDERLMSKEGKMEKSFLNFKAAHPEWNPTDPSGSLYLSRMAEFSAAHPLGLARRRLYRRGSGEIVDENGHYPLGDTTTTDHQHNLRQSQMGLSPRKRGAAGGVGSSMMLGSVRHISALGGAGGGGVSASSIFKSGIGLGMAQTAVLGDSQGSATIHGSKDGTTGVVDLQSSTIPEEDLVADGGVGSTLGESYVDGRRPAAGVGSGIGINQSQREEDEELEDGGVLGLLAQIYGTGGNLKGRGRGPPRAI</sequence>
<dbReference type="GO" id="GO:0005776">
    <property type="term" value="C:autophagosome"/>
    <property type="evidence" value="ECO:0007669"/>
    <property type="project" value="TreeGrafter"/>
</dbReference>
<organism evidence="21 22">
    <name type="scientific">Meripilus lineatus</name>
    <dbReference type="NCBI Taxonomy" id="2056292"/>
    <lineage>
        <taxon>Eukaryota</taxon>
        <taxon>Fungi</taxon>
        <taxon>Dikarya</taxon>
        <taxon>Basidiomycota</taxon>
        <taxon>Agaricomycotina</taxon>
        <taxon>Agaricomycetes</taxon>
        <taxon>Polyporales</taxon>
        <taxon>Meripilaceae</taxon>
        <taxon>Meripilus</taxon>
    </lineage>
</organism>
<evidence type="ECO:0000256" key="15">
    <source>
        <dbReference type="ARBA" id="ARBA00024479"/>
    </source>
</evidence>
<comment type="catalytic activity">
    <reaction evidence="16">
        <text>a 1,2-diacyl-sn-glycero-3-phosphoethanolamine(in) = a 1,2-diacyl-sn-glycero-3-phosphoethanolamine(out)</text>
        <dbReference type="Rhea" id="RHEA:38895"/>
        <dbReference type="ChEBI" id="CHEBI:64612"/>
    </reaction>
</comment>
<dbReference type="GO" id="GO:0061709">
    <property type="term" value="P:reticulophagy"/>
    <property type="evidence" value="ECO:0007669"/>
    <property type="project" value="TreeGrafter"/>
</dbReference>
<feature type="region of interest" description="Disordered" evidence="20">
    <location>
        <begin position="821"/>
        <end position="855"/>
    </location>
</feature>
<dbReference type="GO" id="GO:0000422">
    <property type="term" value="P:autophagy of mitochondrion"/>
    <property type="evidence" value="ECO:0007669"/>
    <property type="project" value="TreeGrafter"/>
</dbReference>
<feature type="transmembrane region" description="Helical" evidence="19">
    <location>
        <begin position="498"/>
        <end position="522"/>
    </location>
</feature>
<feature type="compositionally biased region" description="Polar residues" evidence="20">
    <location>
        <begin position="68"/>
        <end position="77"/>
    </location>
</feature>
<feature type="compositionally biased region" description="Polar residues" evidence="20">
    <location>
        <begin position="1"/>
        <end position="23"/>
    </location>
</feature>
<evidence type="ECO:0000256" key="7">
    <source>
        <dbReference type="ARBA" id="ARBA00022448"/>
    </source>
</evidence>
<dbReference type="InterPro" id="IPR007241">
    <property type="entry name" value="Autophagy-rel_prot_9"/>
</dbReference>
<feature type="compositionally biased region" description="Acidic residues" evidence="20">
    <location>
        <begin position="46"/>
        <end position="60"/>
    </location>
</feature>
<keyword evidence="9 19" id="KW-1133">Transmembrane helix</keyword>
<evidence type="ECO:0000256" key="6">
    <source>
        <dbReference type="ARBA" id="ARBA00018074"/>
    </source>
</evidence>
<evidence type="ECO:0000256" key="14">
    <source>
        <dbReference type="ARBA" id="ARBA00023329"/>
    </source>
</evidence>
<evidence type="ECO:0000256" key="16">
    <source>
        <dbReference type="ARBA" id="ARBA00024615"/>
    </source>
</evidence>